<name>A0AAN8G5A4_PATCE</name>
<dbReference type="EMBL" id="JAZGQO010000021">
    <property type="protein sequence ID" value="KAK6165418.1"/>
    <property type="molecule type" value="Genomic_DNA"/>
</dbReference>
<comment type="caution">
    <text evidence="2">The sequence shown here is derived from an EMBL/GenBank/DDBJ whole genome shotgun (WGS) entry which is preliminary data.</text>
</comment>
<sequence length="409" mass="46829">MAAPMFNVFVGSETGLLKAIDVNKSNWSNLNSVQSADRNKEICVICWDNQEQNRVSYGLRNREIVTFDTETQSHCKPIKFDGGKGTFKGLAKIDDNYITAVESGLVKVWNEESVISEFEAGEKLCFMTQNPEMKNIVATGGDENDLKIWDIEKSDQPVFMAKNVRNDWLNLRVPIKVLGAAFVPNSEEIVTCTGYHQVRLYDPRTSQRRPVVDMSFDEYPLMSIGMCYTQPNQVVVGNTQGKTALIDFRTGKTVHCFKGFAGSVRSIQCHPSLPIMATCGLDRFLRIHHIESRELLHKFYLKSRLNCLLLSKNWKLESLDEGIDMHEDDEENKFADQEEKSEENEEVEEDVWDKLEVMSTSKNKRKKQISDGSEDHNERDLRKTTRNAAKRTTREHTDSKTEVVKKKKK</sequence>
<keyword evidence="3" id="KW-1185">Reference proteome</keyword>
<organism evidence="2 3">
    <name type="scientific">Patella caerulea</name>
    <name type="common">Rayed Mediterranean limpet</name>
    <dbReference type="NCBI Taxonomy" id="87958"/>
    <lineage>
        <taxon>Eukaryota</taxon>
        <taxon>Metazoa</taxon>
        <taxon>Spiralia</taxon>
        <taxon>Lophotrochozoa</taxon>
        <taxon>Mollusca</taxon>
        <taxon>Gastropoda</taxon>
        <taxon>Patellogastropoda</taxon>
        <taxon>Patelloidea</taxon>
        <taxon>Patellidae</taxon>
        <taxon>Patella</taxon>
    </lineage>
</organism>
<evidence type="ECO:0000313" key="3">
    <source>
        <dbReference type="Proteomes" id="UP001347796"/>
    </source>
</evidence>
<dbReference type="Pfam" id="PF00400">
    <property type="entry name" value="WD40"/>
    <property type="match status" value="1"/>
</dbReference>
<dbReference type="GO" id="GO:0042273">
    <property type="term" value="P:ribosomal large subunit biogenesis"/>
    <property type="evidence" value="ECO:0007669"/>
    <property type="project" value="InterPro"/>
</dbReference>
<dbReference type="InterPro" id="IPR037379">
    <property type="entry name" value="WDR74/Nsa1"/>
</dbReference>
<dbReference type="InterPro" id="IPR036322">
    <property type="entry name" value="WD40_repeat_dom_sf"/>
</dbReference>
<dbReference type="AlphaFoldDB" id="A0AAN8G5A4"/>
<dbReference type="SMART" id="SM00320">
    <property type="entry name" value="WD40"/>
    <property type="match status" value="4"/>
</dbReference>
<feature type="compositionally biased region" description="Acidic residues" evidence="1">
    <location>
        <begin position="339"/>
        <end position="351"/>
    </location>
</feature>
<proteinExistence type="predicted"/>
<dbReference type="CDD" id="cd22857">
    <property type="entry name" value="WDR74"/>
    <property type="match status" value="1"/>
</dbReference>
<protein>
    <recommendedName>
        <fullName evidence="4">WD repeat-containing protein 74</fullName>
    </recommendedName>
</protein>
<evidence type="ECO:0000256" key="1">
    <source>
        <dbReference type="SAM" id="MobiDB-lite"/>
    </source>
</evidence>
<dbReference type="InterPro" id="IPR015943">
    <property type="entry name" value="WD40/YVTN_repeat-like_dom_sf"/>
</dbReference>
<dbReference type="PANTHER" id="PTHR16038:SF4">
    <property type="entry name" value="WD REPEAT-CONTAINING PROTEIN 74"/>
    <property type="match status" value="1"/>
</dbReference>
<dbReference type="GO" id="GO:0005730">
    <property type="term" value="C:nucleolus"/>
    <property type="evidence" value="ECO:0007669"/>
    <property type="project" value="InterPro"/>
</dbReference>
<dbReference type="Gene3D" id="2.130.10.10">
    <property type="entry name" value="YVTN repeat-like/Quinoprotein amine dehydrogenase"/>
    <property type="match status" value="2"/>
</dbReference>
<dbReference type="GO" id="GO:0030687">
    <property type="term" value="C:preribosome, large subunit precursor"/>
    <property type="evidence" value="ECO:0007669"/>
    <property type="project" value="TreeGrafter"/>
</dbReference>
<evidence type="ECO:0008006" key="4">
    <source>
        <dbReference type="Google" id="ProtNLM"/>
    </source>
</evidence>
<feature type="compositionally biased region" description="Basic and acidic residues" evidence="1">
    <location>
        <begin position="373"/>
        <end position="383"/>
    </location>
</feature>
<evidence type="ECO:0000313" key="2">
    <source>
        <dbReference type="EMBL" id="KAK6165418.1"/>
    </source>
</evidence>
<reference evidence="2 3" key="1">
    <citation type="submission" date="2024-01" db="EMBL/GenBank/DDBJ databases">
        <title>The genome of the rayed Mediterranean limpet Patella caerulea (Linnaeus, 1758).</title>
        <authorList>
            <person name="Anh-Thu Weber A."/>
            <person name="Halstead-Nussloch G."/>
        </authorList>
    </citation>
    <scope>NUCLEOTIDE SEQUENCE [LARGE SCALE GENOMIC DNA]</scope>
    <source>
        <strain evidence="2">AATW-2023a</strain>
        <tissue evidence="2">Whole specimen</tissue>
    </source>
</reference>
<dbReference type="PANTHER" id="PTHR16038">
    <property type="entry name" value="NOP SEVEN ASSOCIATED PROTEIN 1"/>
    <property type="match status" value="1"/>
</dbReference>
<accession>A0AAN8G5A4</accession>
<feature type="region of interest" description="Disordered" evidence="1">
    <location>
        <begin position="327"/>
        <end position="409"/>
    </location>
</feature>
<dbReference type="Proteomes" id="UP001347796">
    <property type="component" value="Unassembled WGS sequence"/>
</dbReference>
<dbReference type="InterPro" id="IPR001680">
    <property type="entry name" value="WD40_rpt"/>
</dbReference>
<feature type="compositionally biased region" description="Basic and acidic residues" evidence="1">
    <location>
        <begin position="392"/>
        <end position="409"/>
    </location>
</feature>
<dbReference type="SUPFAM" id="SSF50978">
    <property type="entry name" value="WD40 repeat-like"/>
    <property type="match status" value="1"/>
</dbReference>
<gene>
    <name evidence="2" type="ORF">SNE40_022348</name>
</gene>